<dbReference type="EMBL" id="JACAZH010000022">
    <property type="protein sequence ID" value="KAF7343842.1"/>
    <property type="molecule type" value="Genomic_DNA"/>
</dbReference>
<dbReference type="InterPro" id="IPR050251">
    <property type="entry name" value="HpcH-HpaI_aldolase"/>
</dbReference>
<comment type="caution">
    <text evidence="5">The sequence shown here is derived from an EMBL/GenBank/DDBJ whole genome shotgun (WGS) entry which is preliminary data.</text>
</comment>
<dbReference type="SUPFAM" id="SSF51621">
    <property type="entry name" value="Phosphoenolpyruvate/pyruvate domain"/>
    <property type="match status" value="1"/>
</dbReference>
<sequence length="303" mass="32237">MRRQTRLPEYHSEFFVIAVPYVPFALSPPPKSMASHSLLRAFKANQPAFGIWMSSPGFFHARTVAQASPHLAWIVIDCEHGLPSLNPGLPESIAAIHGASPANAPSAIVRIPATGVSSSTSWQIKQALDAGARGVLVPMVSTVEKAAEIAADCRFPPLGRRGFGSSYTHGNWGVSIPEYLKGANDAVLVMVQIETREALDHFEAIAEVDGIDVLFVGPFDLSVSLGYPGPSPASPDPHPEVEEIIQKILKAAHTAGKKCGIYCVSGAQAARRAAEGFDMINVTSDFRALSTAIHEHLSVAVSA</sequence>
<name>A0A8H7CPU9_9AGAR</name>
<evidence type="ECO:0000256" key="3">
    <source>
        <dbReference type="ARBA" id="ARBA00023239"/>
    </source>
</evidence>
<gene>
    <name evidence="5" type="ORF">MSAN_01965500</name>
</gene>
<dbReference type="GO" id="GO:0016832">
    <property type="term" value="F:aldehyde-lyase activity"/>
    <property type="evidence" value="ECO:0007669"/>
    <property type="project" value="TreeGrafter"/>
</dbReference>
<dbReference type="PANTHER" id="PTHR30502">
    <property type="entry name" value="2-KETO-3-DEOXY-L-RHAMNONATE ALDOLASE"/>
    <property type="match status" value="1"/>
</dbReference>
<dbReference type="Pfam" id="PF03328">
    <property type="entry name" value="HpcH_HpaI"/>
    <property type="match status" value="1"/>
</dbReference>
<evidence type="ECO:0000313" key="5">
    <source>
        <dbReference type="EMBL" id="KAF7343842.1"/>
    </source>
</evidence>
<evidence type="ECO:0000256" key="1">
    <source>
        <dbReference type="ARBA" id="ARBA00005568"/>
    </source>
</evidence>
<dbReference type="GO" id="GO:0046872">
    <property type="term" value="F:metal ion binding"/>
    <property type="evidence" value="ECO:0007669"/>
    <property type="project" value="UniProtKB-KW"/>
</dbReference>
<dbReference type="AlphaFoldDB" id="A0A8H7CPU9"/>
<keyword evidence="6" id="KW-1185">Reference proteome</keyword>
<dbReference type="OrthoDB" id="1621678at2759"/>
<dbReference type="InterPro" id="IPR040442">
    <property type="entry name" value="Pyrv_kinase-like_dom_sf"/>
</dbReference>
<keyword evidence="3 5" id="KW-0456">Lyase</keyword>
<dbReference type="InterPro" id="IPR015813">
    <property type="entry name" value="Pyrv/PenolPyrv_kinase-like_dom"/>
</dbReference>
<dbReference type="Proteomes" id="UP000623467">
    <property type="component" value="Unassembled WGS sequence"/>
</dbReference>
<comment type="similarity">
    <text evidence="1">Belongs to the HpcH/HpaI aldolase family.</text>
</comment>
<dbReference type="GO" id="GO:0005737">
    <property type="term" value="C:cytoplasm"/>
    <property type="evidence" value="ECO:0007669"/>
    <property type="project" value="TreeGrafter"/>
</dbReference>
<evidence type="ECO:0000259" key="4">
    <source>
        <dbReference type="Pfam" id="PF03328"/>
    </source>
</evidence>
<proteinExistence type="inferred from homology"/>
<dbReference type="PANTHER" id="PTHR30502:SF0">
    <property type="entry name" value="PHOSPHOENOLPYRUVATE CARBOXYLASE FAMILY PROTEIN"/>
    <property type="match status" value="1"/>
</dbReference>
<feature type="domain" description="HpcH/HpaI aldolase/citrate lyase" evidence="4">
    <location>
        <begin position="73"/>
        <end position="287"/>
    </location>
</feature>
<accession>A0A8H7CPU9</accession>
<organism evidence="5 6">
    <name type="scientific">Mycena sanguinolenta</name>
    <dbReference type="NCBI Taxonomy" id="230812"/>
    <lineage>
        <taxon>Eukaryota</taxon>
        <taxon>Fungi</taxon>
        <taxon>Dikarya</taxon>
        <taxon>Basidiomycota</taxon>
        <taxon>Agaricomycotina</taxon>
        <taxon>Agaricomycetes</taxon>
        <taxon>Agaricomycetidae</taxon>
        <taxon>Agaricales</taxon>
        <taxon>Marasmiineae</taxon>
        <taxon>Mycenaceae</taxon>
        <taxon>Mycena</taxon>
    </lineage>
</organism>
<evidence type="ECO:0000313" key="6">
    <source>
        <dbReference type="Proteomes" id="UP000623467"/>
    </source>
</evidence>
<keyword evidence="2" id="KW-0479">Metal-binding</keyword>
<dbReference type="InterPro" id="IPR005000">
    <property type="entry name" value="Aldolase/citrate-lyase_domain"/>
</dbReference>
<dbReference type="Gene3D" id="3.20.20.60">
    <property type="entry name" value="Phosphoenolpyruvate-binding domains"/>
    <property type="match status" value="1"/>
</dbReference>
<protein>
    <submittedName>
        <fullName evidence="5">Aldolase citrate lyase family protein</fullName>
    </submittedName>
</protein>
<evidence type="ECO:0000256" key="2">
    <source>
        <dbReference type="ARBA" id="ARBA00022723"/>
    </source>
</evidence>
<reference evidence="5" key="1">
    <citation type="submission" date="2020-05" db="EMBL/GenBank/DDBJ databases">
        <title>Mycena genomes resolve the evolution of fungal bioluminescence.</title>
        <authorList>
            <person name="Tsai I.J."/>
        </authorList>
    </citation>
    <scope>NUCLEOTIDE SEQUENCE</scope>
    <source>
        <strain evidence="5">160909Yilan</strain>
    </source>
</reference>